<dbReference type="AlphaFoldDB" id="A0A6M1RFG1"/>
<comment type="caution">
    <text evidence="2">The sequence shown here is derived from an EMBL/GenBank/DDBJ whole genome shotgun (WGS) entry which is preliminary data.</text>
</comment>
<dbReference type="SUPFAM" id="SSF54523">
    <property type="entry name" value="Pili subunits"/>
    <property type="match status" value="1"/>
</dbReference>
<sequence>METSPGWSAVKQDRKGWVPLLAVGFGVVLLVLLWLGAEGLAGRVALRRYEAALERARSARTEAREGLATSPEEDGAPAAWEALAQLGAPPWSVRRANQRAHSGGVLVTWRLSEWYRRRPDPPEGWERVEASEYWKEVAASLAERRAALEALVAALQKRRFSSDVDPKKTTEARRYFQTGCASRWLRAATLLALREGRREDASRFLEALIRTPLLLVEDAVLGSDIVRRIAGVIAWETTWEALQLDGWSDDDLARWQRAWESNCWLGPMIAAMENEKFQIFAEWDRMRHSGPSDVIGAMEPLVEDPPDWLDPVVYHPAVKGLDATLWLYVWSYGEQSRLLRFLEDCTALLRDAEKHRNGLRLRSELEAVSERFNPRSLYERLHNRFSDYRSGYQREALEAMEWETDRSLVLAALALERYRLRYGVYPGRLEELVPEFLREVPTDFMDGKPIRYHRRPDGSFVLYSVGWDGLDGGGDPSIPPGSKLPLRWEWPDVDWPRPATEAEVEAYWRELLKRP</sequence>
<accession>A0A6M1RFG1</accession>
<evidence type="ECO:0000313" key="2">
    <source>
        <dbReference type="EMBL" id="NGO38346.1"/>
    </source>
</evidence>
<evidence type="ECO:0000313" key="3">
    <source>
        <dbReference type="Proteomes" id="UP000477311"/>
    </source>
</evidence>
<evidence type="ECO:0008006" key="4">
    <source>
        <dbReference type="Google" id="ProtNLM"/>
    </source>
</evidence>
<keyword evidence="1" id="KW-1133">Transmembrane helix</keyword>
<name>A0A6M1RFG1_9BACT</name>
<dbReference type="Proteomes" id="UP000477311">
    <property type="component" value="Unassembled WGS sequence"/>
</dbReference>
<proteinExistence type="predicted"/>
<feature type="transmembrane region" description="Helical" evidence="1">
    <location>
        <begin position="16"/>
        <end position="37"/>
    </location>
</feature>
<organism evidence="2 3">
    <name type="scientific">Limisphaera ngatamarikiensis</name>
    <dbReference type="NCBI Taxonomy" id="1324935"/>
    <lineage>
        <taxon>Bacteria</taxon>
        <taxon>Pseudomonadati</taxon>
        <taxon>Verrucomicrobiota</taxon>
        <taxon>Verrucomicrobiia</taxon>
        <taxon>Limisphaerales</taxon>
        <taxon>Limisphaeraceae</taxon>
        <taxon>Limisphaera</taxon>
    </lineage>
</organism>
<keyword evidence="3" id="KW-1185">Reference proteome</keyword>
<gene>
    <name evidence="2" type="ORF">G4L39_02905</name>
</gene>
<keyword evidence="1" id="KW-0812">Transmembrane</keyword>
<reference evidence="2 3" key="1">
    <citation type="submission" date="2020-02" db="EMBL/GenBank/DDBJ databases">
        <title>Draft genome sequence of Limisphaera ngatamarikiensis NGM72.4T, a thermophilic Verrucomicrobia grouped in subdivision 3.</title>
        <authorList>
            <person name="Carere C.R."/>
            <person name="Steen J."/>
            <person name="Hugenholtz P."/>
            <person name="Stott M.B."/>
        </authorList>
    </citation>
    <scope>NUCLEOTIDE SEQUENCE [LARGE SCALE GENOMIC DNA]</scope>
    <source>
        <strain evidence="2 3">NGM72.4</strain>
    </source>
</reference>
<dbReference type="InterPro" id="IPR045584">
    <property type="entry name" value="Pilin-like"/>
</dbReference>
<dbReference type="EMBL" id="JAAKYA010000014">
    <property type="protein sequence ID" value="NGO38346.1"/>
    <property type="molecule type" value="Genomic_DNA"/>
</dbReference>
<evidence type="ECO:0000256" key="1">
    <source>
        <dbReference type="SAM" id="Phobius"/>
    </source>
</evidence>
<keyword evidence="1" id="KW-0472">Membrane</keyword>
<protein>
    <recommendedName>
        <fullName evidence="4">Type II secretion system protein GspG C-terminal domain-containing protein</fullName>
    </recommendedName>
</protein>